<evidence type="ECO:0000256" key="1">
    <source>
        <dbReference type="ARBA" id="ARBA00004240"/>
    </source>
</evidence>
<proteinExistence type="predicted"/>
<organism evidence="7 8">
    <name type="scientific">Parnassius apollo</name>
    <name type="common">Apollo butterfly</name>
    <name type="synonym">Papilio apollo</name>
    <dbReference type="NCBI Taxonomy" id="110799"/>
    <lineage>
        <taxon>Eukaryota</taxon>
        <taxon>Metazoa</taxon>
        <taxon>Ecdysozoa</taxon>
        <taxon>Arthropoda</taxon>
        <taxon>Hexapoda</taxon>
        <taxon>Insecta</taxon>
        <taxon>Pterygota</taxon>
        <taxon>Neoptera</taxon>
        <taxon>Endopterygota</taxon>
        <taxon>Lepidoptera</taxon>
        <taxon>Glossata</taxon>
        <taxon>Ditrysia</taxon>
        <taxon>Papilionoidea</taxon>
        <taxon>Papilionidae</taxon>
        <taxon>Parnassiinae</taxon>
        <taxon>Parnassini</taxon>
        <taxon>Parnassius</taxon>
        <taxon>Parnassius</taxon>
    </lineage>
</organism>
<sequence>MRWCGWWRARSAWRERRACSAARHARRPRAGCAPACATRAGAPAAVSGVTVLRRQHLGQRAGAACGRAEAVGGGRAARGAARPAQMLADRAPARTTRAGALTPTDEKPTQQDWECLLKDILELQSTLFDCVPKEQCYEIYASALLASGTASGVRLASGVLTCVAGARAAPPALPYARSVQLVLAAAREYFNSASALTDPALDLARCCLTLIEDENDEIQQELDLIAALPLLSAFGLTILPIQVRLCEDKMTLIQECLKLDHSAYLASHKLLKLAKLLRIAGDDEQAREGAVLQLVCEQALEAGCAAGAGAAAASAARRLAALRHAPAARLLAAAARAHPHADPAARRHLLAAAATHVAPARLQHVLRDSTHCATCPPRDCWPPPRMQTRTPTPPRADTVWPPPPRTSRPRAYSTCCATGTCFAHSTHCATRPRRDCWPPPRVRTRTPTPPRAAATHFASARLQHVLRDRYVPRTQHALRHVPAARLLAAAAHANPHADPAARRHLLAAAATHITPARLQHVLRNRYVPRTQHALRHAPAARLLAAAATHIAPARLHHVLRDRYVSRTQHALRHAPAARLLAAAATHIAPARLQYVLRDRYVPRTQHALRHAPAARLLAAAATHIAPARLHHVLRDRYVSRTQHALRHAPAARLLAAAATHIAPARLQYVLRDRYVPRTQHALRHAPAARLLAAAATHIAPARLHHVLRDRYVSRTQHALRHAPAARLLAAAATHIAPARLQYVLRDRYVPRTQHALRHAPAARLLAAAATHIAPARLQHVLRDRYVSRTQHALRHAPAAGLLAAAATHIAPARLQYVLRDRYVPHTQHALRHARAARLLAAAAHAHPHADPAARRHLLAAVAAHISPARLQLVLRDRYVPRTQHAPAARLLAAAARAHPHADPAARRHLLAAAAAHIAPARLWHVLRDRLSLEIENLEQMGAALKDHSLYAARYPSTDDEFADAITTPIIEKKDLVVPPQSEKKVPILNYLIETFQSKFNFSTEEDAGECEDGDGGDGSAGAEQRVHCPEFYRSLYPQHAASRADYGYERFASGRPGLAQALLAWYYVHSSLEDAAMPEVETEAVRAGTLATRHGAGCGLADARGAGGWGCGRGRGRGERLARALHGAAPLSALLYATLLNCNAPQLRDYVYLAEPAHMARATLQQNNASEEQMSVIRQCLDKLAGVAEVEKLRQFGLNVNGILFNADEDYRREIIYRLARCEEEERVRAACRLAHAHGLDALDVWLAHATHAPPARRALAALPPLPDSQPHAHQRIKEALWPLCSGSDHAALLNVLSLLQRVDERALLYGLPVADHIKLLKKAKAASPELDYKLLVEQANAERLQAHLLDIMRPENVGLLTKFLRTLPPALKIPLSVNTLYTQWLTRHFFSVPANASNKKWMQQYRQCASYFNKLTKDDLLTFIANTCFSAEALQRVPVGTRSLMILQAVDYCQQEQENDYKINKNEQSWCQVGQELSRWARFLDNFHSSTVQNIINTSELPQNDIWLSLEMSHGALEPALVAVGRLVAVGLRSGALASLLHCLHLDIPTHRIFQHLLHHTHTTDDMQCFVARVSQYHREGVQFPAELVEAALERGKELALPAARQLALLAAAPRAHAAASPVAATSPAAAAAPAAALLRADWPDSPEAQRLTDETLLTEEGRREVFSKFMELSDTWQKKKSLVDVLNCWPPTKTQDTRSLHCEYLHSLLTTTSDQNEALVLIKLLLRQPVLDEEEVKWLCESTPPQSVLSAVWVVLLNKCEHSTDLVLELVLRHKDSIETQEVEEDLIKELLDNELFIPLVPTPLYSSVINYIMNKDSSDMEPKDYTVSWAIGELKKANYIAEAGQLQLLHIGVPSSLRGFTQSVLCVKNILNQ</sequence>
<reference evidence="7" key="1">
    <citation type="submission" date="2021-04" db="EMBL/GenBank/DDBJ databases">
        <authorList>
            <person name="Tunstrom K."/>
        </authorList>
    </citation>
    <scope>NUCLEOTIDE SEQUENCE</scope>
</reference>
<comment type="caution">
    <text evidence="7">The sequence shown here is derived from an EMBL/GenBank/DDBJ whole genome shotgun (WGS) entry which is preliminary data.</text>
</comment>
<keyword evidence="3" id="KW-0256">Endoplasmic reticulum</keyword>
<dbReference type="EMBL" id="CAJQZP010000233">
    <property type="protein sequence ID" value="CAG4950480.1"/>
    <property type="molecule type" value="Genomic_DNA"/>
</dbReference>
<accession>A0A8S3WAS4</accession>
<gene>
    <name evidence="7" type="ORF">PAPOLLO_LOCUS4213</name>
</gene>
<feature type="region of interest" description="Disordered" evidence="5">
    <location>
        <begin position="383"/>
        <end position="406"/>
    </location>
</feature>
<dbReference type="GO" id="GO:0015031">
    <property type="term" value="P:protein transport"/>
    <property type="evidence" value="ECO:0007669"/>
    <property type="project" value="UniProtKB-KW"/>
</dbReference>
<protein>
    <submittedName>
        <fullName evidence="7">(apollo) hypothetical protein</fullName>
    </submittedName>
</protein>
<name>A0A8S3WAS4_PARAO</name>
<dbReference type="PANTHER" id="PTHR15922">
    <property type="entry name" value="NEUROBLASTOMA-AMPLIFIED SEQUENCE"/>
    <property type="match status" value="1"/>
</dbReference>
<dbReference type="GO" id="GO:0006890">
    <property type="term" value="P:retrograde vesicle-mediated transport, Golgi to endoplasmic reticulum"/>
    <property type="evidence" value="ECO:0007669"/>
    <property type="project" value="InterPro"/>
</dbReference>
<dbReference type="GO" id="GO:0000149">
    <property type="term" value="F:SNARE binding"/>
    <property type="evidence" value="ECO:0007669"/>
    <property type="project" value="TreeGrafter"/>
</dbReference>
<keyword evidence="8" id="KW-1185">Reference proteome</keyword>
<evidence type="ECO:0000259" key="6">
    <source>
        <dbReference type="Pfam" id="PF08314"/>
    </source>
</evidence>
<dbReference type="GO" id="GO:0070939">
    <property type="term" value="C:Dsl1/NZR complex"/>
    <property type="evidence" value="ECO:0007669"/>
    <property type="project" value="TreeGrafter"/>
</dbReference>
<dbReference type="OrthoDB" id="19988at2759"/>
<evidence type="ECO:0000256" key="2">
    <source>
        <dbReference type="ARBA" id="ARBA00022448"/>
    </source>
</evidence>
<dbReference type="PANTHER" id="PTHR15922:SF2">
    <property type="entry name" value="NBAS SUBUNIT OF NRZ TETHERING COMPLEX"/>
    <property type="match status" value="1"/>
</dbReference>
<evidence type="ECO:0000313" key="8">
    <source>
        <dbReference type="Proteomes" id="UP000691718"/>
    </source>
</evidence>
<keyword evidence="4" id="KW-0653">Protein transport</keyword>
<dbReference type="InterPro" id="IPR013244">
    <property type="entry name" value="Sec39_domain"/>
</dbReference>
<feature type="domain" description="Sec39" evidence="6">
    <location>
        <begin position="107"/>
        <end position="301"/>
    </location>
</feature>
<dbReference type="Pfam" id="PF08314">
    <property type="entry name" value="Sec39"/>
    <property type="match status" value="1"/>
</dbReference>
<comment type="subcellular location">
    <subcellularLocation>
        <location evidence="1">Endoplasmic reticulum</location>
    </subcellularLocation>
</comment>
<evidence type="ECO:0000256" key="4">
    <source>
        <dbReference type="ARBA" id="ARBA00022927"/>
    </source>
</evidence>
<evidence type="ECO:0000256" key="5">
    <source>
        <dbReference type="SAM" id="MobiDB-lite"/>
    </source>
</evidence>
<keyword evidence="2" id="KW-0813">Transport</keyword>
<dbReference type="Proteomes" id="UP000691718">
    <property type="component" value="Unassembled WGS sequence"/>
</dbReference>
<evidence type="ECO:0000256" key="3">
    <source>
        <dbReference type="ARBA" id="ARBA00022824"/>
    </source>
</evidence>
<evidence type="ECO:0000313" key="7">
    <source>
        <dbReference type="EMBL" id="CAG4950480.1"/>
    </source>
</evidence>